<feature type="compositionally biased region" description="Basic and acidic residues" evidence="3">
    <location>
        <begin position="1061"/>
        <end position="1075"/>
    </location>
</feature>
<dbReference type="InterPro" id="IPR001194">
    <property type="entry name" value="cDENN_dom"/>
</dbReference>
<keyword evidence="7" id="KW-1185">Reference proteome</keyword>
<dbReference type="InterPro" id="IPR023341">
    <property type="entry name" value="MABP"/>
</dbReference>
<dbReference type="PANTHER" id="PTHR12296:SF30">
    <property type="entry name" value="DENN DOMAIN-CONTAINING PROTEIN CRAG"/>
    <property type="match status" value="1"/>
</dbReference>
<dbReference type="PROSITE" id="PS50211">
    <property type="entry name" value="DENN"/>
    <property type="match status" value="1"/>
</dbReference>
<evidence type="ECO:0000313" key="7">
    <source>
        <dbReference type="Proteomes" id="UP001186944"/>
    </source>
</evidence>
<protein>
    <recommendedName>
        <fullName evidence="8">C-myc promoter-binding protein</fullName>
    </recommendedName>
</protein>
<feature type="domain" description="UDENN" evidence="4">
    <location>
        <begin position="268"/>
        <end position="721"/>
    </location>
</feature>
<dbReference type="GO" id="GO:0031410">
    <property type="term" value="C:cytoplasmic vesicle"/>
    <property type="evidence" value="ECO:0007669"/>
    <property type="project" value="TreeGrafter"/>
</dbReference>
<dbReference type="SMART" id="SM00799">
    <property type="entry name" value="DENN"/>
    <property type="match status" value="1"/>
</dbReference>
<name>A0AA88Y356_PINIB</name>
<sequence length="2090" mass="235700">MTTDDDGRRRTTTTTTTDDGRRTQHYDNSSLEPMAQGMGEEGEGCVLDPLEFVKKSLIFSGRGVGPPVICLEILMFLGVRVSMDEQRVADYFVVAGLPDNPLPLEEFSNESVIKPSSKQDPITDVAVIDVSLGEKPPKGYTCIWRTPTDCPANLNHGSIRCHDMFLCYRRGRDKPFLTDVGVLYEGKERLMAECEVVHTTPHGNPANVNNSSNGRIYVTYRRSRETAASDTLAVVDIVIVLANKNENPPHAYHKIEKNLNRGMVGSDVFICYKKAMVKADILAYKPAILDRYPNEDYDHFPLPTEVPQFCLPMGASIECWSAKAQHPLPVFSTFVLTLERGEKVYGAAVTFYEEYDEEKLTDLQMRNLSLKNKHIREQYRILKTVHANKCICLLSHWPFFDAFRKFLTYLYRISITGPHPVPIERHISHFMFDVPYPSPQRPRILVQLNHDAISLSMPEDSPLPHSGASFITMLKNLGPENCMSLLLYILLEQKILIHSLRPAVLTGVAEALATVIFPLQWQCAYIPLCPLGLSDMLSAPIPYIVGIDSRYFDLYDPPTDVVCVDLDTVTISLPEDKKNSNYRQLPKKPSRVLQDTLHKLFTELSTKQSLSRSIDEINLDMGPIDSDFKRKRNETLMELRIQESFLRFMACLMKGYKSYLKPITKDKALNNTATDASSLFDMAGFLKSRDKSNLKFFQQLVRTQTFISFISERSFVSNRDASLAFFDDCMEKVDENKDEPKLIEVDEASNSERTVFIMPPEPAGLPENVTYSYNGFPLLKSELFMRKQVSTQSLTKVPTTSAQSVTCRTKQEVKNSQKIAQHNSGDSMLWAKTLLGHCYCLWFIHLPAYIQYTNSATKCMNTAYNVLQRMHHAKLQKPDERMHHAKLQKPDEVCYRIMLHLCGQYNLPVMAVKVLYQMKRAGVQPNAITYGYYNKAVLEGTWPTTKSKATIAWRKIRNVIIGVAQFRRAIRRRSLSLYSNSGSEYDQMSLDSFQEETSSDRGIFKPDMNSENKNSSQREKSNLLTVKNGSTSSGVSSEPGMQSSTSSIDNKPKVVLVDTGDNEKADIGNKTENKTIHGLRRFSHPHNSRKKENSVPQVDQKKRTDNMIFTEVNHDNFRSRVGSIVRKSLGSVGSSGSHETLQGSIMTNSQAGLLMLSQSNLDKDFPGETENQTQEPGHSRKRHRSAGDYHTKSKPVHILSNWRPRHISGDPYTNHKGLPEILGIDAMEDDCFMEENEKSNDFLITESSDRGNVEELSENVNNNNHGSMNVNDSSFNNLDDSNNLVIDDLDVSGNENLDSSCKNDEHSLLAATKSDPCDIPMRRNDSFASGRSGVLSPISYGTPVTENDPLGFFNKNDSIVHDDVDGRKKAEECEIFDADGFSFSGHEVIPNFTSESSENDNTKKNFVLGSGASLDHYTPNTASTEQQPLSPTEKIGKMLRDVGRTNSSPGNLDSQLDSMDGRKERSSWLSSMNPVKGYIKSLHSLSKKSQESLDESPNSSSASESRFKRLGSFKKSERLSGALKYMSSALTNKFQEIKQTIGTPGSYGSNMSLTEDGGDEHRQGIDVPRRSGSVDHTPHRPHVKEIDSLGVGSLPNQLHSSSFMEQYVPLKEFGETKSVHFTDLESDFDLYKISVETEASSCCRCGRCRSLLYDEEIMAGWSADDSNLNTSCYFCQKKLVPKLQIYIKDWRGIKHSALVDKDDLSDIQSNSTADPEVLSSHSNQDPWVLNEKTNSMTSLDNPNAGFFFGEDGIDSDIQHNYKDSPESASKDSHLAKAAAQVEFEGVALSARRRCASECFTTTTDGDMFSTSFDSMEGFPGLQMKSPLSISIDEEMEMPSGPAPFPEMKKDYMESRCTTSVEPITVPYLSPLVLRKELENIMAAEGDLSLASDTFVDQHPIIYWNLVWYFKRLEVPSHIPGFLTTSKSLGGKKENEGVLDCHHVLIRPLWDNLRIHEEVGLPMYKSWNEGHSSHTVDALLTEAQPFNRAFLHQIITSIQCNDLLTPIKLVMNYRRRLRLRKCHHRSMYRDILFLAFTACGRDNIDNDAFDREFRLAFQKLAPMEMKRTQRDDRPRKTRVIWCRKVFGELEV</sequence>
<dbReference type="InterPro" id="IPR051696">
    <property type="entry name" value="DENN_Domain_GEFs"/>
</dbReference>
<evidence type="ECO:0000259" key="4">
    <source>
        <dbReference type="PROSITE" id="PS50211"/>
    </source>
</evidence>
<dbReference type="InterPro" id="IPR037516">
    <property type="entry name" value="Tripartite_DENN"/>
</dbReference>
<dbReference type="InterPro" id="IPR002885">
    <property type="entry name" value="PPR_rpt"/>
</dbReference>
<dbReference type="NCBIfam" id="TIGR00756">
    <property type="entry name" value="PPR"/>
    <property type="match status" value="1"/>
</dbReference>
<feature type="region of interest" description="Disordered" evidence="3">
    <location>
        <begin position="1161"/>
        <end position="1194"/>
    </location>
</feature>
<evidence type="ECO:0000256" key="2">
    <source>
        <dbReference type="PROSITE-ProRule" id="PRU00708"/>
    </source>
</evidence>
<dbReference type="SMART" id="SM00800">
    <property type="entry name" value="uDENN"/>
    <property type="match status" value="1"/>
</dbReference>
<accession>A0AA88Y356</accession>
<feature type="compositionally biased region" description="Basic residues" evidence="3">
    <location>
        <begin position="1077"/>
        <end position="1089"/>
    </location>
</feature>
<dbReference type="Pfam" id="PF03456">
    <property type="entry name" value="uDENN"/>
    <property type="match status" value="1"/>
</dbReference>
<dbReference type="GO" id="GO:0005085">
    <property type="term" value="F:guanyl-nucleotide exchange factor activity"/>
    <property type="evidence" value="ECO:0007669"/>
    <property type="project" value="UniProtKB-KW"/>
</dbReference>
<evidence type="ECO:0000259" key="5">
    <source>
        <dbReference type="PROSITE" id="PS51498"/>
    </source>
</evidence>
<dbReference type="SMART" id="SM00801">
    <property type="entry name" value="dDENN"/>
    <property type="match status" value="1"/>
</dbReference>
<dbReference type="PROSITE" id="PS51375">
    <property type="entry name" value="PPR"/>
    <property type="match status" value="1"/>
</dbReference>
<gene>
    <name evidence="6" type="ORF">FSP39_002860</name>
</gene>
<evidence type="ECO:0008006" key="8">
    <source>
        <dbReference type="Google" id="ProtNLM"/>
    </source>
</evidence>
<dbReference type="InterPro" id="IPR011990">
    <property type="entry name" value="TPR-like_helical_dom_sf"/>
</dbReference>
<dbReference type="PANTHER" id="PTHR12296">
    <property type="entry name" value="DENN DOMAIN-CONTAINING PROTEIN 4"/>
    <property type="match status" value="1"/>
</dbReference>
<dbReference type="Proteomes" id="UP001186944">
    <property type="component" value="Unassembled WGS sequence"/>
</dbReference>
<dbReference type="Pfam" id="PF03455">
    <property type="entry name" value="dDENN"/>
    <property type="match status" value="1"/>
</dbReference>
<feature type="compositionally biased region" description="Polar residues" evidence="3">
    <location>
        <begin position="1444"/>
        <end position="1457"/>
    </location>
</feature>
<dbReference type="Gene3D" id="3.40.50.11500">
    <property type="match status" value="1"/>
</dbReference>
<reference evidence="6" key="1">
    <citation type="submission" date="2019-08" db="EMBL/GenBank/DDBJ databases">
        <title>The improved chromosome-level genome for the pearl oyster Pinctada fucata martensii using PacBio sequencing and Hi-C.</title>
        <authorList>
            <person name="Zheng Z."/>
        </authorList>
    </citation>
    <scope>NUCLEOTIDE SEQUENCE</scope>
    <source>
        <strain evidence="6">ZZ-2019</strain>
        <tissue evidence="6">Adductor muscle</tissue>
    </source>
</reference>
<organism evidence="6 7">
    <name type="scientific">Pinctada imbricata</name>
    <name type="common">Atlantic pearl-oyster</name>
    <name type="synonym">Pinctada martensii</name>
    <dbReference type="NCBI Taxonomy" id="66713"/>
    <lineage>
        <taxon>Eukaryota</taxon>
        <taxon>Metazoa</taxon>
        <taxon>Spiralia</taxon>
        <taxon>Lophotrochozoa</taxon>
        <taxon>Mollusca</taxon>
        <taxon>Bivalvia</taxon>
        <taxon>Autobranchia</taxon>
        <taxon>Pteriomorphia</taxon>
        <taxon>Pterioida</taxon>
        <taxon>Pterioidea</taxon>
        <taxon>Pteriidae</taxon>
        <taxon>Pinctada</taxon>
    </lineage>
</organism>
<dbReference type="PROSITE" id="PS51498">
    <property type="entry name" value="MABP"/>
    <property type="match status" value="1"/>
</dbReference>
<feature type="compositionally biased region" description="Basic and acidic residues" evidence="3">
    <location>
        <begin position="1434"/>
        <end position="1443"/>
    </location>
</feature>
<dbReference type="Gene3D" id="2.100.10.50">
    <property type="match status" value="1"/>
</dbReference>
<proteinExistence type="predicted"/>
<dbReference type="Gene3D" id="1.25.40.10">
    <property type="entry name" value="Tetratricopeptide repeat domain"/>
    <property type="match status" value="1"/>
</dbReference>
<dbReference type="InterPro" id="IPR005113">
    <property type="entry name" value="uDENN_dom"/>
</dbReference>
<feature type="compositionally biased region" description="Polar residues" evidence="3">
    <location>
        <begin position="1022"/>
        <end position="1049"/>
    </location>
</feature>
<feature type="repeat" description="PPR" evidence="2">
    <location>
        <begin position="891"/>
        <end position="925"/>
    </location>
</feature>
<dbReference type="InterPro" id="IPR043153">
    <property type="entry name" value="DENN_C"/>
</dbReference>
<evidence type="ECO:0000313" key="6">
    <source>
        <dbReference type="EMBL" id="KAK3096746.1"/>
    </source>
</evidence>
<feature type="compositionally biased region" description="Basic and acidic residues" evidence="3">
    <location>
        <begin position="998"/>
        <end position="1021"/>
    </location>
</feature>
<evidence type="ECO:0000256" key="3">
    <source>
        <dbReference type="SAM" id="MobiDB-lite"/>
    </source>
</evidence>
<feature type="compositionally biased region" description="Polar residues" evidence="3">
    <location>
        <begin position="1418"/>
        <end position="1430"/>
    </location>
</feature>
<comment type="caution">
    <text evidence="6">The sequence shown here is derived from an EMBL/GenBank/DDBJ whole genome shotgun (WGS) entry which is preliminary data.</text>
</comment>
<feature type="region of interest" description="Disordered" evidence="3">
    <location>
        <begin position="1"/>
        <end position="31"/>
    </location>
</feature>
<feature type="region of interest" description="Disordered" evidence="3">
    <location>
        <begin position="1410"/>
        <end position="1469"/>
    </location>
</feature>
<evidence type="ECO:0000256" key="1">
    <source>
        <dbReference type="ARBA" id="ARBA00022658"/>
    </source>
</evidence>
<dbReference type="GO" id="GO:0032483">
    <property type="term" value="P:regulation of Rab protein signal transduction"/>
    <property type="evidence" value="ECO:0007669"/>
    <property type="project" value="TreeGrafter"/>
</dbReference>
<dbReference type="InterPro" id="IPR005112">
    <property type="entry name" value="dDENN_dom"/>
</dbReference>
<dbReference type="EMBL" id="VSWD01000007">
    <property type="protein sequence ID" value="KAK3096746.1"/>
    <property type="molecule type" value="Genomic_DNA"/>
</dbReference>
<dbReference type="Pfam" id="PF02141">
    <property type="entry name" value="DENN"/>
    <property type="match status" value="1"/>
</dbReference>
<feature type="domain" description="MABP" evidence="5">
    <location>
        <begin position="119"/>
        <end position="276"/>
    </location>
</feature>
<keyword evidence="1" id="KW-0344">Guanine-nucleotide releasing factor</keyword>
<feature type="region of interest" description="Disordered" evidence="3">
    <location>
        <begin position="996"/>
        <end position="1105"/>
    </location>
</feature>